<organism evidence="1 2">
    <name type="scientific">Dermacentor silvarum</name>
    <name type="common">Tick</name>
    <dbReference type="NCBI Taxonomy" id="543639"/>
    <lineage>
        <taxon>Eukaryota</taxon>
        <taxon>Metazoa</taxon>
        <taxon>Ecdysozoa</taxon>
        <taxon>Arthropoda</taxon>
        <taxon>Chelicerata</taxon>
        <taxon>Arachnida</taxon>
        <taxon>Acari</taxon>
        <taxon>Parasitiformes</taxon>
        <taxon>Ixodida</taxon>
        <taxon>Ixodoidea</taxon>
        <taxon>Ixodidae</taxon>
        <taxon>Rhipicephalinae</taxon>
        <taxon>Dermacentor</taxon>
    </lineage>
</organism>
<sequence>MWEDRLMDLRRQKRNSRIYDEIAAALRQEGFERTRVQVHHKIENIAETYRFWLKNQKTGAGAIPWAHFWRIHSFLGTLPVNDPSRAQESQVTVEEV</sequence>
<comment type="caution">
    <text evidence="1">The sequence shown here is derived from an EMBL/GenBank/DDBJ whole genome shotgun (WGS) entry which is preliminary data.</text>
</comment>
<keyword evidence="2" id="KW-1185">Reference proteome</keyword>
<evidence type="ECO:0000313" key="2">
    <source>
        <dbReference type="Proteomes" id="UP000821865"/>
    </source>
</evidence>
<reference evidence="1" key="1">
    <citation type="submission" date="2020-05" db="EMBL/GenBank/DDBJ databases">
        <title>Large-scale comparative analyses of tick genomes elucidate their genetic diversity and vector capacities.</title>
        <authorList>
            <person name="Jia N."/>
            <person name="Wang J."/>
            <person name="Shi W."/>
            <person name="Du L."/>
            <person name="Sun Y."/>
            <person name="Zhan W."/>
            <person name="Jiang J."/>
            <person name="Wang Q."/>
            <person name="Zhang B."/>
            <person name="Ji P."/>
            <person name="Sakyi L.B."/>
            <person name="Cui X."/>
            <person name="Yuan T."/>
            <person name="Jiang B."/>
            <person name="Yang W."/>
            <person name="Lam T.T.-Y."/>
            <person name="Chang Q."/>
            <person name="Ding S."/>
            <person name="Wang X."/>
            <person name="Zhu J."/>
            <person name="Ruan X."/>
            <person name="Zhao L."/>
            <person name="Wei J."/>
            <person name="Que T."/>
            <person name="Du C."/>
            <person name="Cheng J."/>
            <person name="Dai P."/>
            <person name="Han X."/>
            <person name="Huang E."/>
            <person name="Gao Y."/>
            <person name="Liu J."/>
            <person name="Shao H."/>
            <person name="Ye R."/>
            <person name="Li L."/>
            <person name="Wei W."/>
            <person name="Wang X."/>
            <person name="Wang C."/>
            <person name="Yang T."/>
            <person name="Huo Q."/>
            <person name="Li W."/>
            <person name="Guo W."/>
            <person name="Chen H."/>
            <person name="Zhou L."/>
            <person name="Ni X."/>
            <person name="Tian J."/>
            <person name="Zhou Y."/>
            <person name="Sheng Y."/>
            <person name="Liu T."/>
            <person name="Pan Y."/>
            <person name="Xia L."/>
            <person name="Li J."/>
            <person name="Zhao F."/>
            <person name="Cao W."/>
        </authorList>
    </citation>
    <scope>NUCLEOTIDE SEQUENCE</scope>
    <source>
        <strain evidence="1">Dsil-2018</strain>
    </source>
</reference>
<proteinExistence type="predicted"/>
<dbReference type="EMBL" id="CM023472">
    <property type="protein sequence ID" value="KAH7960906.1"/>
    <property type="molecule type" value="Genomic_DNA"/>
</dbReference>
<accession>A0ACB8D965</accession>
<protein>
    <submittedName>
        <fullName evidence="1">Uncharacterized protein</fullName>
    </submittedName>
</protein>
<evidence type="ECO:0000313" key="1">
    <source>
        <dbReference type="EMBL" id="KAH7960906.1"/>
    </source>
</evidence>
<dbReference type="Proteomes" id="UP000821865">
    <property type="component" value="Chromosome 3"/>
</dbReference>
<name>A0ACB8D965_DERSI</name>
<gene>
    <name evidence="1" type="ORF">HPB49_024711</name>
</gene>